<dbReference type="Proteomes" id="UP000254704">
    <property type="component" value="Unassembled WGS sequence"/>
</dbReference>
<organism evidence="2 3">
    <name type="scientific">Pasteurella canis</name>
    <dbReference type="NCBI Taxonomy" id="753"/>
    <lineage>
        <taxon>Bacteria</taxon>
        <taxon>Pseudomonadati</taxon>
        <taxon>Pseudomonadota</taxon>
        <taxon>Gammaproteobacteria</taxon>
        <taxon>Pasteurellales</taxon>
        <taxon>Pasteurellaceae</taxon>
        <taxon>Pasteurella</taxon>
    </lineage>
</organism>
<keyword evidence="1" id="KW-0732">Signal</keyword>
<evidence type="ECO:0008006" key="4">
    <source>
        <dbReference type="Google" id="ProtNLM"/>
    </source>
</evidence>
<name>A0A379ETS1_9PAST</name>
<protein>
    <recommendedName>
        <fullName evidence="4">Transmembrane protein</fullName>
    </recommendedName>
</protein>
<dbReference type="EMBL" id="UGTV01000015">
    <property type="protein sequence ID" value="SUC09819.1"/>
    <property type="molecule type" value="Genomic_DNA"/>
</dbReference>
<accession>A0A379ETS1</accession>
<evidence type="ECO:0000313" key="3">
    <source>
        <dbReference type="Proteomes" id="UP000254704"/>
    </source>
</evidence>
<feature type="chain" id="PRO_5016820926" description="Transmembrane protein" evidence="1">
    <location>
        <begin position="24"/>
        <end position="372"/>
    </location>
</feature>
<sequence length="372" mass="43971">MRLLRKLNYVLYLSFCMSISAQAKMEDKQHLLARLQSSFEYMTQIANSDSLNPIEIQPVRPIKKFDPKDEHNFIVLPAKKQIDSEEINQFFMQKQSHIDYKYPYYFFNIPKESYKLAKLLGLEPDYFYRNTQLHPIFTPTEMVLMDGSRETNIDYLSPSKIFTDKNIEGELEQHHLSEIEQSVYATKDSFYDQVVIESDQTLKQVSFQVDLPLQHYQSYKITQVPDKIETQFDSIHLTQITGNAVTYRLPKNRVGSVIMHAFYQDGRALLSIGSSIHPLLTDDEKSYHRQLANLFKEVHRLVDMDKIKTEKEIRDFFQARQPFPPEVDEDKRYFQITRYYTGDVSQIVFQLPEQIERQQFNIVLPVPHNEQK</sequence>
<feature type="signal peptide" evidence="1">
    <location>
        <begin position="1"/>
        <end position="23"/>
    </location>
</feature>
<dbReference type="AlphaFoldDB" id="A0A379ETS1"/>
<reference evidence="2 3" key="1">
    <citation type="submission" date="2018-06" db="EMBL/GenBank/DDBJ databases">
        <authorList>
            <consortium name="Pathogen Informatics"/>
            <person name="Doyle S."/>
        </authorList>
    </citation>
    <scope>NUCLEOTIDE SEQUENCE [LARGE SCALE GENOMIC DNA]</scope>
    <source>
        <strain evidence="2 3">NCTC11621</strain>
    </source>
</reference>
<evidence type="ECO:0000256" key="1">
    <source>
        <dbReference type="SAM" id="SignalP"/>
    </source>
</evidence>
<gene>
    <name evidence="2" type="ORF">NCTC11621_00841</name>
</gene>
<evidence type="ECO:0000313" key="2">
    <source>
        <dbReference type="EMBL" id="SUC09819.1"/>
    </source>
</evidence>
<proteinExistence type="predicted"/>